<dbReference type="OrthoDB" id="1600564at2759"/>
<dbReference type="Proteomes" id="UP001153076">
    <property type="component" value="Unassembled WGS sequence"/>
</dbReference>
<dbReference type="InterPro" id="IPR001087">
    <property type="entry name" value="GDSL"/>
</dbReference>
<dbReference type="InterPro" id="IPR036514">
    <property type="entry name" value="SGNH_hydro_sf"/>
</dbReference>
<accession>A0A9Q1KBB6</accession>
<dbReference type="PANTHER" id="PTHR45642:SF150">
    <property type="entry name" value="GDSL ESTERASE_LIPASE EXL3"/>
    <property type="match status" value="1"/>
</dbReference>
<evidence type="ECO:0000313" key="3">
    <source>
        <dbReference type="EMBL" id="KAJ8439809.1"/>
    </source>
</evidence>
<evidence type="ECO:0000313" key="4">
    <source>
        <dbReference type="Proteomes" id="UP001153076"/>
    </source>
</evidence>
<organism evidence="3 4">
    <name type="scientific">Carnegiea gigantea</name>
    <dbReference type="NCBI Taxonomy" id="171969"/>
    <lineage>
        <taxon>Eukaryota</taxon>
        <taxon>Viridiplantae</taxon>
        <taxon>Streptophyta</taxon>
        <taxon>Embryophyta</taxon>
        <taxon>Tracheophyta</taxon>
        <taxon>Spermatophyta</taxon>
        <taxon>Magnoliopsida</taxon>
        <taxon>eudicotyledons</taxon>
        <taxon>Gunneridae</taxon>
        <taxon>Pentapetalae</taxon>
        <taxon>Caryophyllales</taxon>
        <taxon>Cactineae</taxon>
        <taxon>Cactaceae</taxon>
        <taxon>Cactoideae</taxon>
        <taxon>Echinocereeae</taxon>
        <taxon>Carnegiea</taxon>
    </lineage>
</organism>
<feature type="signal peptide" evidence="2">
    <location>
        <begin position="1"/>
        <end position="33"/>
    </location>
</feature>
<dbReference type="CDD" id="cd01837">
    <property type="entry name" value="SGNH_plant_lipase_like"/>
    <property type="match status" value="1"/>
</dbReference>
<sequence>MHYYSSSCCPMTITLPLRLSILLLLMVTTPTEAGKLPPNVTVPALFGFGDSIIDPGNNNHLMTLIKCNFPPYGKDFKGGIPTGRFSNGKIPTDMLAEALSIKEYVAAYLDPNLKSEDLLSGVSFASGACGYDPLTSKIASVIPLSQQLEYFREYAEKAAQMVGDERAQYIISQGVHIVVAGSDDIANTYFGTPFRRVQYDVDSYTDLMLHSASQFIQELYNLGARKIAAFGAPPIGCVPSQRTLGGGIVRDCADAHNHAAQLFNSKLSAQVYSLASVLPNARLAYIDVYSPLYDIVQNPHKYGIPSFS</sequence>
<comment type="similarity">
    <text evidence="1">Belongs to the 'GDSL' lipolytic enzyme family.</text>
</comment>
<dbReference type="Gene3D" id="3.40.50.1110">
    <property type="entry name" value="SGNH hydrolase"/>
    <property type="match status" value="1"/>
</dbReference>
<dbReference type="Pfam" id="PF00657">
    <property type="entry name" value="Lipase_GDSL"/>
    <property type="match status" value="1"/>
</dbReference>
<keyword evidence="4" id="KW-1185">Reference proteome</keyword>
<dbReference type="AlphaFoldDB" id="A0A9Q1KBB6"/>
<name>A0A9Q1KBB6_9CARY</name>
<dbReference type="GO" id="GO:0016788">
    <property type="term" value="F:hydrolase activity, acting on ester bonds"/>
    <property type="evidence" value="ECO:0007669"/>
    <property type="project" value="InterPro"/>
</dbReference>
<reference evidence="3" key="1">
    <citation type="submission" date="2022-04" db="EMBL/GenBank/DDBJ databases">
        <title>Carnegiea gigantea Genome sequencing and assembly v2.</title>
        <authorList>
            <person name="Copetti D."/>
            <person name="Sanderson M.J."/>
            <person name="Burquez A."/>
            <person name="Wojciechowski M.F."/>
        </authorList>
    </citation>
    <scope>NUCLEOTIDE SEQUENCE</scope>
    <source>
        <strain evidence="3">SGP5-SGP5p</strain>
        <tissue evidence="3">Aerial part</tissue>
    </source>
</reference>
<dbReference type="InterPro" id="IPR035669">
    <property type="entry name" value="SGNH_plant_lipase-like"/>
</dbReference>
<evidence type="ECO:0008006" key="5">
    <source>
        <dbReference type="Google" id="ProtNLM"/>
    </source>
</evidence>
<evidence type="ECO:0000256" key="2">
    <source>
        <dbReference type="SAM" id="SignalP"/>
    </source>
</evidence>
<proteinExistence type="inferred from homology"/>
<feature type="chain" id="PRO_5040187678" description="GDSL esterase/lipase EXL3" evidence="2">
    <location>
        <begin position="34"/>
        <end position="308"/>
    </location>
</feature>
<dbReference type="InterPro" id="IPR050592">
    <property type="entry name" value="GDSL_lipolytic_enzyme"/>
</dbReference>
<protein>
    <recommendedName>
        <fullName evidence="5">GDSL esterase/lipase EXL3</fullName>
    </recommendedName>
</protein>
<keyword evidence="2" id="KW-0732">Signal</keyword>
<comment type="caution">
    <text evidence="3">The sequence shown here is derived from an EMBL/GenBank/DDBJ whole genome shotgun (WGS) entry which is preliminary data.</text>
</comment>
<dbReference type="PANTHER" id="PTHR45642">
    <property type="entry name" value="GDSL ESTERASE/LIPASE EXL3"/>
    <property type="match status" value="1"/>
</dbReference>
<dbReference type="EMBL" id="JAKOGI010000207">
    <property type="protein sequence ID" value="KAJ8439809.1"/>
    <property type="molecule type" value="Genomic_DNA"/>
</dbReference>
<evidence type="ECO:0000256" key="1">
    <source>
        <dbReference type="ARBA" id="ARBA00008668"/>
    </source>
</evidence>
<gene>
    <name evidence="3" type="ORF">Cgig2_029069</name>
</gene>